<protein>
    <submittedName>
        <fullName evidence="2">Putative monoglyceride lipase</fullName>
    </submittedName>
</protein>
<dbReference type="InterPro" id="IPR000073">
    <property type="entry name" value="AB_hydrolase_1"/>
</dbReference>
<proteinExistence type="predicted"/>
<sequence>MGCGLCRVCSEAHRLKYCGENRTPPDPAVFPRYMQNKQGLWLHFAEWAPPRSVPAVRAVLFIISGLGEHTARYDSVGLHFASLGYHVFNMDNQGAGGSEGERLYVENFYDFVDDFIQFKKHALSLYPEYTKLPCFLLGHSMGGLIATHVALREPSTFDGVILSGPALEPHPDVASPIKMWVARKLSSCFPKMGVGSVEGKRVSTNQQVVQFLEQDPYYFKPPLRARWAGEMLRAMGDVWPLMEKSTFAVLVLHGTKDELCPLSGSRKFIEATVCEDKKLIEYPGLGHEVLTEVRREEVLGDVEKFLEAHLRR</sequence>
<organism evidence="2">
    <name type="scientific">Trypanosoma vivax (strain Y486)</name>
    <dbReference type="NCBI Taxonomy" id="1055687"/>
    <lineage>
        <taxon>Eukaryota</taxon>
        <taxon>Discoba</taxon>
        <taxon>Euglenozoa</taxon>
        <taxon>Kinetoplastea</taxon>
        <taxon>Metakinetoplastina</taxon>
        <taxon>Trypanosomatida</taxon>
        <taxon>Trypanosomatidae</taxon>
        <taxon>Trypanosoma</taxon>
        <taxon>Duttonella</taxon>
    </lineage>
</organism>
<dbReference type="EMBL" id="HE573024">
    <property type="protein sequence ID" value="CCC50132.1"/>
    <property type="molecule type" value="Genomic_DNA"/>
</dbReference>
<dbReference type="OMA" id="QNAQNLW"/>
<feature type="domain" description="Serine aminopeptidase S33" evidence="1">
    <location>
        <begin position="56"/>
        <end position="292"/>
    </location>
</feature>
<evidence type="ECO:0000313" key="2">
    <source>
        <dbReference type="EMBL" id="CCC50132.1"/>
    </source>
</evidence>
<dbReference type="InterPro" id="IPR051044">
    <property type="entry name" value="MAG_DAG_Lipase"/>
</dbReference>
<reference evidence="2" key="1">
    <citation type="journal article" date="2012" name="Proc. Natl. Acad. Sci. U.S.A.">
        <title>Antigenic diversity is generated by distinct evolutionary mechanisms in African trypanosome species.</title>
        <authorList>
            <person name="Jackson A.P."/>
            <person name="Berry A."/>
            <person name="Aslett M."/>
            <person name="Allison H.C."/>
            <person name="Burton P."/>
            <person name="Vavrova-Anderson J."/>
            <person name="Brown R."/>
            <person name="Browne H."/>
            <person name="Corton N."/>
            <person name="Hauser H."/>
            <person name="Gamble J."/>
            <person name="Gilderthorp R."/>
            <person name="Marcello L."/>
            <person name="McQuillan J."/>
            <person name="Otto T.D."/>
            <person name="Quail M.A."/>
            <person name="Sanders M.J."/>
            <person name="van Tonder A."/>
            <person name="Ginger M.L."/>
            <person name="Field M.C."/>
            <person name="Barry J.D."/>
            <person name="Hertz-Fowler C."/>
            <person name="Berriman M."/>
        </authorList>
    </citation>
    <scope>NUCLEOTIDE SEQUENCE</scope>
    <source>
        <strain evidence="2">Y486</strain>
    </source>
</reference>
<dbReference type="Gene3D" id="3.40.50.1820">
    <property type="entry name" value="alpha/beta hydrolase"/>
    <property type="match status" value="1"/>
</dbReference>
<dbReference type="VEuPathDB" id="TriTrypDB:TvY486_0807390"/>
<dbReference type="FunFam" id="3.40.50.1820:FF:000117">
    <property type="entry name" value="Monoglyceride lipase, putative"/>
    <property type="match status" value="1"/>
</dbReference>
<accession>G0TZV4</accession>
<dbReference type="Pfam" id="PF12146">
    <property type="entry name" value="Hydrolase_4"/>
    <property type="match status" value="1"/>
</dbReference>
<dbReference type="InterPro" id="IPR022742">
    <property type="entry name" value="Hydrolase_4"/>
</dbReference>
<gene>
    <name evidence="2" type="ORF">TVY486_0807390</name>
</gene>
<name>G0TZV4_TRYVY</name>
<dbReference type="InterPro" id="IPR029058">
    <property type="entry name" value="AB_hydrolase_fold"/>
</dbReference>
<evidence type="ECO:0000259" key="1">
    <source>
        <dbReference type="Pfam" id="PF12146"/>
    </source>
</evidence>
<dbReference type="SUPFAM" id="SSF53474">
    <property type="entry name" value="alpha/beta-Hydrolases"/>
    <property type="match status" value="1"/>
</dbReference>
<dbReference type="PANTHER" id="PTHR11614">
    <property type="entry name" value="PHOSPHOLIPASE-RELATED"/>
    <property type="match status" value="1"/>
</dbReference>
<dbReference type="PRINTS" id="PR00111">
    <property type="entry name" value="ABHYDROLASE"/>
</dbReference>
<dbReference type="AlphaFoldDB" id="G0TZV4"/>